<organism evidence="8 9">
    <name type="scientific">Lutimaribacter saemankumensis</name>
    <dbReference type="NCBI Taxonomy" id="490829"/>
    <lineage>
        <taxon>Bacteria</taxon>
        <taxon>Pseudomonadati</taxon>
        <taxon>Pseudomonadota</taxon>
        <taxon>Alphaproteobacteria</taxon>
        <taxon>Rhodobacterales</taxon>
        <taxon>Roseobacteraceae</taxon>
        <taxon>Lutimaribacter</taxon>
    </lineage>
</organism>
<dbReference type="InterPro" id="IPR004960">
    <property type="entry name" value="LipA_acyltrans"/>
</dbReference>
<comment type="subcellular location">
    <subcellularLocation>
        <location evidence="1">Cell inner membrane</location>
    </subcellularLocation>
</comment>
<dbReference type="GO" id="GO:0016746">
    <property type="term" value="F:acyltransferase activity"/>
    <property type="evidence" value="ECO:0007669"/>
    <property type="project" value="UniProtKB-KW"/>
</dbReference>
<protein>
    <submittedName>
        <fullName evidence="8">KDO2-lipid IV(A) lauroyltransferase</fullName>
    </submittedName>
</protein>
<reference evidence="8 9" key="1">
    <citation type="submission" date="2016-10" db="EMBL/GenBank/DDBJ databases">
        <authorList>
            <person name="de Groot N.N."/>
        </authorList>
    </citation>
    <scope>NUCLEOTIDE SEQUENCE [LARGE SCALE GENOMIC DNA]</scope>
    <source>
        <strain evidence="8 9">DSM 28010</strain>
    </source>
</reference>
<proteinExistence type="predicted"/>
<evidence type="ECO:0000256" key="2">
    <source>
        <dbReference type="ARBA" id="ARBA00022475"/>
    </source>
</evidence>
<keyword evidence="6" id="KW-0012">Acyltransferase</keyword>
<name>A0A1G8RKM3_9RHOB</name>
<gene>
    <name evidence="8" type="ORF">SAMN05421850_109146</name>
</gene>
<evidence type="ECO:0000256" key="4">
    <source>
        <dbReference type="ARBA" id="ARBA00022679"/>
    </source>
</evidence>
<dbReference type="STRING" id="490829.SAMN05421850_109146"/>
<keyword evidence="4 8" id="KW-0808">Transferase</keyword>
<evidence type="ECO:0000313" key="8">
    <source>
        <dbReference type="EMBL" id="SDJ17055.1"/>
    </source>
</evidence>
<dbReference type="OrthoDB" id="9801955at2"/>
<evidence type="ECO:0000256" key="3">
    <source>
        <dbReference type="ARBA" id="ARBA00022519"/>
    </source>
</evidence>
<dbReference type="CDD" id="cd07984">
    <property type="entry name" value="LPLAT_LABLAT-like"/>
    <property type="match status" value="1"/>
</dbReference>
<evidence type="ECO:0000256" key="7">
    <source>
        <dbReference type="SAM" id="Phobius"/>
    </source>
</evidence>
<evidence type="ECO:0000313" key="9">
    <source>
        <dbReference type="Proteomes" id="UP000199340"/>
    </source>
</evidence>
<keyword evidence="7" id="KW-1133">Transmembrane helix</keyword>
<dbReference type="PANTHER" id="PTHR30606:SF10">
    <property type="entry name" value="PHOSPHATIDYLINOSITOL MANNOSIDE ACYLTRANSFERASE"/>
    <property type="match status" value="1"/>
</dbReference>
<evidence type="ECO:0000256" key="6">
    <source>
        <dbReference type="ARBA" id="ARBA00023315"/>
    </source>
</evidence>
<dbReference type="EMBL" id="FNEB01000009">
    <property type="protein sequence ID" value="SDJ17055.1"/>
    <property type="molecule type" value="Genomic_DNA"/>
</dbReference>
<keyword evidence="2" id="KW-1003">Cell membrane</keyword>
<dbReference type="PANTHER" id="PTHR30606">
    <property type="entry name" value="LIPID A BIOSYNTHESIS LAUROYL ACYLTRANSFERASE"/>
    <property type="match status" value="1"/>
</dbReference>
<dbReference type="Pfam" id="PF03279">
    <property type="entry name" value="Lip_A_acyltrans"/>
    <property type="match status" value="1"/>
</dbReference>
<keyword evidence="5 7" id="KW-0472">Membrane</keyword>
<dbReference type="GO" id="GO:0009247">
    <property type="term" value="P:glycolipid biosynthetic process"/>
    <property type="evidence" value="ECO:0007669"/>
    <property type="project" value="UniProtKB-ARBA"/>
</dbReference>
<evidence type="ECO:0000256" key="1">
    <source>
        <dbReference type="ARBA" id="ARBA00004533"/>
    </source>
</evidence>
<feature type="transmembrane region" description="Helical" evidence="7">
    <location>
        <begin position="6"/>
        <end position="24"/>
    </location>
</feature>
<dbReference type="AlphaFoldDB" id="A0A1G8RKM3"/>
<evidence type="ECO:0000256" key="5">
    <source>
        <dbReference type="ARBA" id="ARBA00023136"/>
    </source>
</evidence>
<dbReference type="Proteomes" id="UP000199340">
    <property type="component" value="Unassembled WGS sequence"/>
</dbReference>
<dbReference type="RefSeq" id="WP_090029731.1">
    <property type="nucleotide sequence ID" value="NZ_FNEB01000009.1"/>
</dbReference>
<sequence>MVDYLINLVATAIIRSALLLPYAIRVRFFGWVMANFVGRIAGYLKRARYHLGFVWPDMPDVERRRIARACCNNFGRTLIENYSGSELQSRAEAARIVGNGLAALEKARAESRPVIFVSGHFGNFEVPRRALTARGFVIGGIYRPMSNRYFNAHYEKTMMDVSGPVFPQTTKGLMGFLRVLKKGGMVTILVDVRGETFPDLDFLGKPAPTSTSAAEFAARFNAVMVPYFGRRLENGLDFEVILADPIPPGQPSEMMQAATNAIADLATRYPEQYFWVHRRWRDRTDI</sequence>
<keyword evidence="9" id="KW-1185">Reference proteome</keyword>
<accession>A0A1G8RKM3</accession>
<keyword evidence="3" id="KW-0997">Cell inner membrane</keyword>
<dbReference type="GO" id="GO:0005886">
    <property type="term" value="C:plasma membrane"/>
    <property type="evidence" value="ECO:0007669"/>
    <property type="project" value="UniProtKB-SubCell"/>
</dbReference>
<keyword evidence="7" id="KW-0812">Transmembrane</keyword>